<keyword evidence="4" id="KW-0472">Membrane</keyword>
<accession>A0ABM3R5E0</accession>
<proteinExistence type="predicted"/>
<dbReference type="Pfam" id="PF05653">
    <property type="entry name" value="Mg_trans_NIPA"/>
    <property type="match status" value="1"/>
</dbReference>
<sequence>MVDGTDGNLSIGAKKDNIVGKRNYQPSYGDYGVGLPQAFSASNILKNLNLKDWDSQNGSQIATELCGFVTILSGTFLLNKTKDMGSTPTAPAVPVTELVRQYSSNCIHKSSKHSNLHGSPERNCRE</sequence>
<reference evidence="6 7" key="2">
    <citation type="submission" date="2025-05" db="UniProtKB">
        <authorList>
            <consortium name="RefSeq"/>
        </authorList>
    </citation>
    <scope>IDENTIFICATION</scope>
    <source>
        <tissue evidence="6 7">Leaf</tissue>
    </source>
</reference>
<comment type="subcellular location">
    <subcellularLocation>
        <location evidence="1">Membrane</location>
        <topology evidence="1">Multi-pass membrane protein</topology>
    </subcellularLocation>
</comment>
<evidence type="ECO:0000313" key="5">
    <source>
        <dbReference type="Proteomes" id="UP000813463"/>
    </source>
</evidence>
<keyword evidence="3" id="KW-1133">Transmembrane helix</keyword>
<evidence type="ECO:0000313" key="6">
    <source>
        <dbReference type="RefSeq" id="XP_056690807.1"/>
    </source>
</evidence>
<evidence type="ECO:0000313" key="7">
    <source>
        <dbReference type="RefSeq" id="XP_056690828.1"/>
    </source>
</evidence>
<dbReference type="Proteomes" id="UP000813463">
    <property type="component" value="Chromosome 1"/>
</dbReference>
<reference evidence="5" key="1">
    <citation type="journal article" date="2021" name="Nat. Commun.">
        <title>Genomic analyses provide insights into spinach domestication and the genetic basis of agronomic traits.</title>
        <authorList>
            <person name="Cai X."/>
            <person name="Sun X."/>
            <person name="Xu C."/>
            <person name="Sun H."/>
            <person name="Wang X."/>
            <person name="Ge C."/>
            <person name="Zhang Z."/>
            <person name="Wang Q."/>
            <person name="Fei Z."/>
            <person name="Jiao C."/>
            <person name="Wang Q."/>
        </authorList>
    </citation>
    <scope>NUCLEOTIDE SEQUENCE [LARGE SCALE GENOMIC DNA]</scope>
    <source>
        <strain evidence="5">cv. Varoflay</strain>
    </source>
</reference>
<gene>
    <name evidence="7" type="primary">LOC130466143</name>
    <name evidence="6" type="synonym">LOC130466106</name>
</gene>
<dbReference type="RefSeq" id="XP_056690828.1">
    <property type="nucleotide sequence ID" value="XM_056834850.1"/>
</dbReference>
<evidence type="ECO:0000256" key="1">
    <source>
        <dbReference type="ARBA" id="ARBA00004141"/>
    </source>
</evidence>
<dbReference type="GeneID" id="130466143"/>
<protein>
    <submittedName>
        <fullName evidence="6 7">Uncharacterized protein</fullName>
    </submittedName>
</protein>
<name>A0ABM3R5E0_SPIOL</name>
<keyword evidence="2" id="KW-0812">Transmembrane</keyword>
<evidence type="ECO:0000256" key="3">
    <source>
        <dbReference type="ARBA" id="ARBA00022989"/>
    </source>
</evidence>
<organism evidence="5 7">
    <name type="scientific">Spinacia oleracea</name>
    <name type="common">Spinach</name>
    <dbReference type="NCBI Taxonomy" id="3562"/>
    <lineage>
        <taxon>Eukaryota</taxon>
        <taxon>Viridiplantae</taxon>
        <taxon>Streptophyta</taxon>
        <taxon>Embryophyta</taxon>
        <taxon>Tracheophyta</taxon>
        <taxon>Spermatophyta</taxon>
        <taxon>Magnoliopsida</taxon>
        <taxon>eudicotyledons</taxon>
        <taxon>Gunneridae</taxon>
        <taxon>Pentapetalae</taxon>
        <taxon>Caryophyllales</taxon>
        <taxon>Chenopodiaceae</taxon>
        <taxon>Chenopodioideae</taxon>
        <taxon>Anserineae</taxon>
        <taxon>Spinacia</taxon>
    </lineage>
</organism>
<dbReference type="InterPro" id="IPR008521">
    <property type="entry name" value="Mg_trans_NIPA"/>
</dbReference>
<keyword evidence="5" id="KW-1185">Reference proteome</keyword>
<dbReference type="RefSeq" id="XP_056690807.1">
    <property type="nucleotide sequence ID" value="XM_056834829.1"/>
</dbReference>
<evidence type="ECO:0000256" key="4">
    <source>
        <dbReference type="ARBA" id="ARBA00023136"/>
    </source>
</evidence>
<evidence type="ECO:0000256" key="2">
    <source>
        <dbReference type="ARBA" id="ARBA00022692"/>
    </source>
</evidence>